<dbReference type="OrthoDB" id="9797501at2"/>
<feature type="domain" description="Resolvase/invertase-type recombinase catalytic" evidence="3">
    <location>
        <begin position="6"/>
        <end position="178"/>
    </location>
</feature>
<proteinExistence type="predicted"/>
<dbReference type="PANTHER" id="PTHR30461">
    <property type="entry name" value="DNA-INVERTASE FROM LAMBDOID PROPHAGE"/>
    <property type="match status" value="1"/>
</dbReference>
<dbReference type="InterPro" id="IPR050639">
    <property type="entry name" value="SSR_resolvase"/>
</dbReference>
<protein>
    <submittedName>
        <fullName evidence="4">Resolvase domain</fullName>
    </submittedName>
</protein>
<dbReference type="InterPro" id="IPR006119">
    <property type="entry name" value="Resolv_N"/>
</dbReference>
<dbReference type="KEGG" id="ral:Rumal_2473"/>
<dbReference type="GO" id="GO:0003677">
    <property type="term" value="F:DNA binding"/>
    <property type="evidence" value="ECO:0007669"/>
    <property type="project" value="UniProtKB-KW"/>
</dbReference>
<evidence type="ECO:0000313" key="4">
    <source>
        <dbReference type="EMBL" id="ADU22953.1"/>
    </source>
</evidence>
<dbReference type="SMART" id="SM00857">
    <property type="entry name" value="Resolvase"/>
    <property type="match status" value="1"/>
</dbReference>
<evidence type="ECO:0000256" key="1">
    <source>
        <dbReference type="ARBA" id="ARBA00023125"/>
    </source>
</evidence>
<dbReference type="EMBL" id="CP002403">
    <property type="protein sequence ID" value="ADU22953.1"/>
    <property type="molecule type" value="Genomic_DNA"/>
</dbReference>
<keyword evidence="1" id="KW-0238">DNA-binding</keyword>
<dbReference type="Proteomes" id="UP000006919">
    <property type="component" value="Chromosome"/>
</dbReference>
<gene>
    <name evidence="4" type="ordered locus">Rumal_2473</name>
</gene>
<dbReference type="GO" id="GO:0000150">
    <property type="term" value="F:DNA strand exchange activity"/>
    <property type="evidence" value="ECO:0007669"/>
    <property type="project" value="InterPro"/>
</dbReference>
<dbReference type="PROSITE" id="PS51736">
    <property type="entry name" value="RECOMBINASES_3"/>
    <property type="match status" value="1"/>
</dbReference>
<sequence length="248" mass="28029">MKENNKVYGYCRISTAKQSIDRQITNIKRAYPTADIKAEVYTGTKSNRPEWIKLLKIVHAGDTIVFDSVSRMSRNAEEGFNTYMELYNKGINLVFLKEQTINTDSFKSVLGENKLSIKVNTNDDDTDRLINGIMSEVAIYITKLAEKQIRLAFEQSEKEVQDLHGRTSEGIREAKAKGKKIGRQNGQTVTTKKSIAVKEMIVKYHKAFGNGTLNDIDTIAMINGQGVGVARNSYYKYKSELFAEYGIE</sequence>
<name>E6UEV4_RUMA7</name>
<dbReference type="InterPro" id="IPR036162">
    <property type="entry name" value="Resolvase-like_N_sf"/>
</dbReference>
<accession>E6UEV4</accession>
<dbReference type="Pfam" id="PF00239">
    <property type="entry name" value="Resolvase"/>
    <property type="match status" value="1"/>
</dbReference>
<organism evidence="4 5">
    <name type="scientific">Ruminococcus albus (strain ATCC 27210 / DSM 20455 / JCM 14654 / NCDO 2250 / 7)</name>
    <dbReference type="NCBI Taxonomy" id="697329"/>
    <lineage>
        <taxon>Bacteria</taxon>
        <taxon>Bacillati</taxon>
        <taxon>Bacillota</taxon>
        <taxon>Clostridia</taxon>
        <taxon>Eubacteriales</taxon>
        <taxon>Oscillospiraceae</taxon>
        <taxon>Ruminococcus</taxon>
    </lineage>
</organism>
<dbReference type="SUPFAM" id="SSF53041">
    <property type="entry name" value="Resolvase-like"/>
    <property type="match status" value="1"/>
</dbReference>
<dbReference type="STRING" id="697329.Rumal_2473"/>
<dbReference type="AlphaFoldDB" id="E6UEV4"/>
<evidence type="ECO:0000259" key="3">
    <source>
        <dbReference type="PROSITE" id="PS51736"/>
    </source>
</evidence>
<dbReference type="CDD" id="cd03768">
    <property type="entry name" value="SR_ResInv"/>
    <property type="match status" value="1"/>
</dbReference>
<dbReference type="PANTHER" id="PTHR30461:SF2">
    <property type="entry name" value="SERINE RECOMBINASE PINE-RELATED"/>
    <property type="match status" value="1"/>
</dbReference>
<evidence type="ECO:0000313" key="5">
    <source>
        <dbReference type="Proteomes" id="UP000006919"/>
    </source>
</evidence>
<dbReference type="RefSeq" id="WP_013499086.1">
    <property type="nucleotide sequence ID" value="NC_014833.1"/>
</dbReference>
<reference evidence="4 5" key="1">
    <citation type="journal article" date="2011" name="J. Bacteriol.">
        <title>Complete genome of the cellulolytic ruminal bacterium Ruminococcus albus 7.</title>
        <authorList>
            <person name="Suen G."/>
            <person name="Stevenson D.M."/>
            <person name="Bruce D.C."/>
            <person name="Chertkov O."/>
            <person name="Copeland A."/>
            <person name="Cheng J.F."/>
            <person name="Detter C."/>
            <person name="Detter J.C."/>
            <person name="Goodwin L.A."/>
            <person name="Han C.S."/>
            <person name="Hauser L.J."/>
            <person name="Ivanova N.N."/>
            <person name="Kyrpides N.C."/>
            <person name="Land M.L."/>
            <person name="Lapidus A."/>
            <person name="Lucas S."/>
            <person name="Ovchinnikova G."/>
            <person name="Pitluck S."/>
            <person name="Tapia R."/>
            <person name="Woyke T."/>
            <person name="Boyum J."/>
            <person name="Mead D."/>
            <person name="Weimer P.J."/>
        </authorList>
    </citation>
    <scope>NUCLEOTIDE SEQUENCE [LARGE SCALE GENOMIC DNA]</scope>
    <source>
        <strain evidence="5">ATCC 27210 / DSM 20455 / JCM 14654 / NCDO 2250 / 7</strain>
    </source>
</reference>
<evidence type="ECO:0000256" key="2">
    <source>
        <dbReference type="ARBA" id="ARBA00023172"/>
    </source>
</evidence>
<dbReference type="HOGENOM" id="CLU_010686_5_0_9"/>
<keyword evidence="2" id="KW-0233">DNA recombination</keyword>
<dbReference type="Gene3D" id="3.40.50.1390">
    <property type="entry name" value="Resolvase, N-terminal catalytic domain"/>
    <property type="match status" value="1"/>
</dbReference>
<dbReference type="eggNOG" id="COG1961">
    <property type="taxonomic scope" value="Bacteria"/>
</dbReference>